<name>A0A0G1PNP5_9BACT</name>
<evidence type="ECO:0000313" key="3">
    <source>
        <dbReference type="Proteomes" id="UP000034354"/>
    </source>
</evidence>
<evidence type="ECO:0000313" key="2">
    <source>
        <dbReference type="EMBL" id="KKU07033.1"/>
    </source>
</evidence>
<gene>
    <name evidence="2" type="ORF">UX09_C0036G0012</name>
</gene>
<evidence type="ECO:0000256" key="1">
    <source>
        <dbReference type="SAM" id="MobiDB-lite"/>
    </source>
</evidence>
<feature type="compositionally biased region" description="Basic and acidic residues" evidence="1">
    <location>
        <begin position="169"/>
        <end position="181"/>
    </location>
</feature>
<proteinExistence type="predicted"/>
<dbReference type="EMBL" id="LCKW01000036">
    <property type="protein sequence ID" value="KKU07033.1"/>
    <property type="molecule type" value="Genomic_DNA"/>
</dbReference>
<sequence length="201" mass="21739">MPVVVTIAPDHDHLDNGEEVGVATPIQEPTTVIAGDGRVPLDGVGSKEDEERRPPPALHLLPPRKEEDHEGQDEQVEGDDTCRGQADCLQHLQVEEGGEHPGEPSCQHGIDDRVADVPPADIAFVAVIIHRSPIHTITLGPQLLLEPLVGPVHEGPGEPEGGGEDEETGSDRHDDRKHEHLTNSLLTNAARKKVEKPKRKS</sequence>
<feature type="compositionally biased region" description="Acidic residues" evidence="1">
    <location>
        <begin position="69"/>
        <end position="79"/>
    </location>
</feature>
<reference evidence="2 3" key="1">
    <citation type="journal article" date="2015" name="Nature">
        <title>rRNA introns, odd ribosomes, and small enigmatic genomes across a large radiation of phyla.</title>
        <authorList>
            <person name="Brown C.T."/>
            <person name="Hug L.A."/>
            <person name="Thomas B.C."/>
            <person name="Sharon I."/>
            <person name="Castelle C.J."/>
            <person name="Singh A."/>
            <person name="Wilkins M.J."/>
            <person name="Williams K.H."/>
            <person name="Banfield J.F."/>
        </authorList>
    </citation>
    <scope>NUCLEOTIDE SEQUENCE [LARGE SCALE GENOMIC DNA]</scope>
</reference>
<feature type="region of interest" description="Disordered" evidence="1">
    <location>
        <begin position="9"/>
        <end position="83"/>
    </location>
</feature>
<dbReference type="AlphaFoldDB" id="A0A0G1PNP5"/>
<accession>A0A0G1PNP5</accession>
<feature type="compositionally biased region" description="Basic and acidic residues" evidence="1">
    <location>
        <begin position="45"/>
        <end position="54"/>
    </location>
</feature>
<feature type="region of interest" description="Disordered" evidence="1">
    <location>
        <begin position="148"/>
        <end position="201"/>
    </location>
</feature>
<comment type="caution">
    <text evidence="2">The sequence shown here is derived from an EMBL/GenBank/DDBJ whole genome shotgun (WGS) entry which is preliminary data.</text>
</comment>
<protein>
    <submittedName>
        <fullName evidence="2">Uncharacterized protein</fullName>
    </submittedName>
</protein>
<dbReference type="Proteomes" id="UP000034354">
    <property type="component" value="Unassembled WGS sequence"/>
</dbReference>
<organism evidence="2 3">
    <name type="scientific">Candidatus Uhrbacteria bacterium GW2011_GWE2_45_35</name>
    <dbReference type="NCBI Taxonomy" id="1618993"/>
    <lineage>
        <taxon>Bacteria</taxon>
        <taxon>Candidatus Uhriibacteriota</taxon>
    </lineage>
</organism>
<feature type="compositionally biased region" description="Basic residues" evidence="1">
    <location>
        <begin position="190"/>
        <end position="201"/>
    </location>
</feature>